<reference evidence="2 3" key="1">
    <citation type="submission" date="2019-08" db="EMBL/GenBank/DDBJ databases">
        <title>In-depth cultivation of the pig gut microbiome towards novel bacterial diversity and tailored functional studies.</title>
        <authorList>
            <person name="Wylensek D."/>
            <person name="Hitch T.C.A."/>
            <person name="Clavel T."/>
        </authorList>
    </citation>
    <scope>NUCLEOTIDE SEQUENCE [LARGE SCALE GENOMIC DNA]</scope>
    <source>
        <strain evidence="2 3">BL-389-WT-3D</strain>
    </source>
</reference>
<accession>A0A844F415</accession>
<dbReference type="EMBL" id="VUMB01000002">
    <property type="protein sequence ID" value="MSS38926.1"/>
    <property type="molecule type" value="Genomic_DNA"/>
</dbReference>
<feature type="coiled-coil region" evidence="1">
    <location>
        <begin position="42"/>
        <end position="76"/>
    </location>
</feature>
<proteinExistence type="predicted"/>
<dbReference type="SUPFAM" id="SSF56300">
    <property type="entry name" value="Metallo-dependent phosphatases"/>
    <property type="match status" value="1"/>
</dbReference>
<dbReference type="Gene3D" id="3.60.21.10">
    <property type="match status" value="1"/>
</dbReference>
<name>A0A844F415_CLOSV</name>
<sequence length="367" mass="42286">MGTWQDVANIINELTGDDYGESTYRKKYQSFQKMLSANQSKFADSESQLREIEDQIRELERMKIQFRDERRSWNKQNYENSRFDEVMNLLIERMDNFAKTDFTSHSAPLIDGEKNMIVCLSDLHIGQCFLSYFGEFNSDIAKERLQKYMNEILNIARDNHVKKAYVFMLGDNISNSLHKTIEVSNKENVIDQLKLSIEYISSFCYELTKHFEHVYLASASGNHSRLQAKDLAQHSERLDAFIAWDVCRTLQYVDNFHSLLHRSIDDGIADVNIDGKTYLLIHGDYDTPTKSGYLNLSNAVGFFPDYICCGHRHFCFYSQESKFIQSGSLASSGDDYCVEKRLSGKASQMVCIVDKTGVKSVHPVMLS</sequence>
<organism evidence="2 3">
    <name type="scientific">Clostridium scindens (strain JCM 10418 / VPI 12708)</name>
    <dbReference type="NCBI Taxonomy" id="29347"/>
    <lineage>
        <taxon>Bacteria</taxon>
        <taxon>Bacillati</taxon>
        <taxon>Bacillota</taxon>
        <taxon>Clostridia</taxon>
        <taxon>Lachnospirales</taxon>
        <taxon>Lachnospiraceae</taxon>
    </lineage>
</organism>
<evidence type="ECO:0000313" key="3">
    <source>
        <dbReference type="Proteomes" id="UP000462363"/>
    </source>
</evidence>
<evidence type="ECO:0008006" key="4">
    <source>
        <dbReference type="Google" id="ProtNLM"/>
    </source>
</evidence>
<protein>
    <recommendedName>
        <fullName evidence="4">Calcineurin-like phosphoesterase domain-containing protein</fullName>
    </recommendedName>
</protein>
<evidence type="ECO:0000256" key="1">
    <source>
        <dbReference type="SAM" id="Coils"/>
    </source>
</evidence>
<dbReference type="Proteomes" id="UP000462363">
    <property type="component" value="Unassembled WGS sequence"/>
</dbReference>
<dbReference type="InterPro" id="IPR029052">
    <property type="entry name" value="Metallo-depent_PP-like"/>
</dbReference>
<gene>
    <name evidence="2" type="ORF">FYJ37_00810</name>
</gene>
<dbReference type="AlphaFoldDB" id="A0A844F415"/>
<evidence type="ECO:0000313" key="2">
    <source>
        <dbReference type="EMBL" id="MSS38926.1"/>
    </source>
</evidence>
<keyword evidence="1" id="KW-0175">Coiled coil</keyword>
<comment type="caution">
    <text evidence="2">The sequence shown here is derived from an EMBL/GenBank/DDBJ whole genome shotgun (WGS) entry which is preliminary data.</text>
</comment>